<keyword evidence="4" id="KW-0560">Oxidoreductase</keyword>
<evidence type="ECO:0000256" key="3">
    <source>
        <dbReference type="ARBA" id="ARBA00022964"/>
    </source>
</evidence>
<feature type="domain" description="Fe2OG dioxygenase" evidence="7">
    <location>
        <begin position="118"/>
        <end position="227"/>
    </location>
</feature>
<organism evidence="8 9">
    <name type="scientific">Leucosporidium creatinivorum</name>
    <dbReference type="NCBI Taxonomy" id="106004"/>
    <lineage>
        <taxon>Eukaryota</taxon>
        <taxon>Fungi</taxon>
        <taxon>Dikarya</taxon>
        <taxon>Basidiomycota</taxon>
        <taxon>Pucciniomycotina</taxon>
        <taxon>Microbotryomycetes</taxon>
        <taxon>Leucosporidiales</taxon>
        <taxon>Leucosporidium</taxon>
    </lineage>
</organism>
<keyword evidence="9" id="KW-1185">Reference proteome</keyword>
<dbReference type="Gene3D" id="2.60.120.620">
    <property type="entry name" value="q2cbj1_9rhob like domain"/>
    <property type="match status" value="1"/>
</dbReference>
<proteinExistence type="predicted"/>
<evidence type="ECO:0000259" key="7">
    <source>
        <dbReference type="PROSITE" id="PS51471"/>
    </source>
</evidence>
<dbReference type="OrthoDB" id="69177at2759"/>
<dbReference type="PROSITE" id="PS51471">
    <property type="entry name" value="FE2OG_OXY"/>
    <property type="match status" value="1"/>
</dbReference>
<evidence type="ECO:0000313" key="9">
    <source>
        <dbReference type="Proteomes" id="UP000193467"/>
    </source>
</evidence>
<dbReference type="SMART" id="SM00702">
    <property type="entry name" value="P4Hc"/>
    <property type="match status" value="1"/>
</dbReference>
<dbReference type="Proteomes" id="UP000193467">
    <property type="component" value="Unassembled WGS sequence"/>
</dbReference>
<evidence type="ECO:0000256" key="5">
    <source>
        <dbReference type="ARBA" id="ARBA00023004"/>
    </source>
</evidence>
<dbReference type="GO" id="GO:0005783">
    <property type="term" value="C:endoplasmic reticulum"/>
    <property type="evidence" value="ECO:0007669"/>
    <property type="project" value="TreeGrafter"/>
</dbReference>
<dbReference type="InterPro" id="IPR045054">
    <property type="entry name" value="P4HA-like"/>
</dbReference>
<evidence type="ECO:0000256" key="6">
    <source>
        <dbReference type="SAM" id="MobiDB-lite"/>
    </source>
</evidence>
<dbReference type="GO" id="GO:0004656">
    <property type="term" value="F:procollagen-proline 4-dioxygenase activity"/>
    <property type="evidence" value="ECO:0007669"/>
    <property type="project" value="TreeGrafter"/>
</dbReference>
<dbReference type="Pfam" id="PF13640">
    <property type="entry name" value="2OG-FeII_Oxy_3"/>
    <property type="match status" value="1"/>
</dbReference>
<gene>
    <name evidence="8" type="ORF">BCR35DRAFT_284257</name>
</gene>
<keyword evidence="3" id="KW-0223">Dioxygenase</keyword>
<name>A0A1Y2DAI6_9BASI</name>
<evidence type="ECO:0000256" key="2">
    <source>
        <dbReference type="ARBA" id="ARBA00022723"/>
    </source>
</evidence>
<keyword evidence="5" id="KW-0408">Iron</keyword>
<comment type="cofactor">
    <cofactor evidence="1">
        <name>L-ascorbate</name>
        <dbReference type="ChEBI" id="CHEBI:38290"/>
    </cofactor>
</comment>
<keyword evidence="2" id="KW-0479">Metal-binding</keyword>
<evidence type="ECO:0000256" key="4">
    <source>
        <dbReference type="ARBA" id="ARBA00023002"/>
    </source>
</evidence>
<sequence>MAKKTASAVSGGRPAPSPPITWPTINAEPGLELERLSQDLIIVDGFFSRQTLKTWRTFLPTINMSPPAPAQKGYAARFNDRFGVQAPDFARNLYEKSGLKELCEAGIESGVKGKRPVGLNPNIRLYKYEEGAYFGPHYDDDFFDPSTRQRSEWTLLIYLTGVEDGVVGGETAFYPSANTKRDGAALSVPLVAGRALLHRHGHACMLHEGRKVGKGTKWVLRSDVMFA</sequence>
<dbReference type="InParanoid" id="A0A1Y2DAI6"/>
<dbReference type="EMBL" id="MCGR01000087">
    <property type="protein sequence ID" value="ORY56207.1"/>
    <property type="molecule type" value="Genomic_DNA"/>
</dbReference>
<protein>
    <recommendedName>
        <fullName evidence="7">Fe2OG dioxygenase domain-containing protein</fullName>
    </recommendedName>
</protein>
<accession>A0A1Y2DAI6</accession>
<reference evidence="8 9" key="1">
    <citation type="submission" date="2016-07" db="EMBL/GenBank/DDBJ databases">
        <title>Pervasive Adenine N6-methylation of Active Genes in Fungi.</title>
        <authorList>
            <consortium name="DOE Joint Genome Institute"/>
            <person name="Mondo S.J."/>
            <person name="Dannebaum R.O."/>
            <person name="Kuo R.C."/>
            <person name="Labutti K."/>
            <person name="Haridas S."/>
            <person name="Kuo A."/>
            <person name="Salamov A."/>
            <person name="Ahrendt S.R."/>
            <person name="Lipzen A."/>
            <person name="Sullivan W."/>
            <person name="Andreopoulos W.B."/>
            <person name="Clum A."/>
            <person name="Lindquist E."/>
            <person name="Daum C."/>
            <person name="Ramamoorthy G.K."/>
            <person name="Gryganskyi A."/>
            <person name="Culley D."/>
            <person name="Magnuson J.K."/>
            <person name="James T.Y."/>
            <person name="O'Malley M.A."/>
            <person name="Stajich J.E."/>
            <person name="Spatafora J.W."/>
            <person name="Visel A."/>
            <person name="Grigoriev I.V."/>
        </authorList>
    </citation>
    <scope>NUCLEOTIDE SEQUENCE [LARGE SCALE GENOMIC DNA]</scope>
    <source>
        <strain evidence="8 9">62-1032</strain>
    </source>
</reference>
<dbReference type="GO" id="GO:0031418">
    <property type="term" value="F:L-ascorbic acid binding"/>
    <property type="evidence" value="ECO:0007669"/>
    <property type="project" value="InterPro"/>
</dbReference>
<evidence type="ECO:0000256" key="1">
    <source>
        <dbReference type="ARBA" id="ARBA00001961"/>
    </source>
</evidence>
<comment type="caution">
    <text evidence="8">The sequence shown here is derived from an EMBL/GenBank/DDBJ whole genome shotgun (WGS) entry which is preliminary data.</text>
</comment>
<dbReference type="InterPro" id="IPR044862">
    <property type="entry name" value="Pro_4_hyd_alph_FE2OG_OXY"/>
</dbReference>
<dbReference type="PANTHER" id="PTHR10869">
    <property type="entry name" value="PROLYL 4-HYDROXYLASE ALPHA SUBUNIT"/>
    <property type="match status" value="1"/>
</dbReference>
<dbReference type="PANTHER" id="PTHR10869:SF236">
    <property type="entry name" value="PROLYL 4-HYDROXYLASE ALPHA SUBUNIT DOMAIN-CONTAINING PROTEIN"/>
    <property type="match status" value="1"/>
</dbReference>
<dbReference type="GO" id="GO:0005506">
    <property type="term" value="F:iron ion binding"/>
    <property type="evidence" value="ECO:0007669"/>
    <property type="project" value="InterPro"/>
</dbReference>
<evidence type="ECO:0000313" key="8">
    <source>
        <dbReference type="EMBL" id="ORY56207.1"/>
    </source>
</evidence>
<dbReference type="InterPro" id="IPR005123">
    <property type="entry name" value="Oxoglu/Fe-dep_dioxygenase_dom"/>
</dbReference>
<feature type="region of interest" description="Disordered" evidence="6">
    <location>
        <begin position="1"/>
        <end position="23"/>
    </location>
</feature>
<dbReference type="AlphaFoldDB" id="A0A1Y2DAI6"/>
<dbReference type="InterPro" id="IPR006620">
    <property type="entry name" value="Pro_4_hyd_alph"/>
</dbReference>